<proteinExistence type="predicted"/>
<name>L8X5H1_THACA</name>
<protein>
    <submittedName>
        <fullName evidence="1">Uncharacterized protein</fullName>
    </submittedName>
</protein>
<comment type="caution">
    <text evidence="1">The sequence shown here is derived from an EMBL/GenBank/DDBJ whole genome shotgun (WGS) entry which is preliminary data.</text>
</comment>
<dbReference type="EMBL" id="AFRT01000350">
    <property type="protein sequence ID" value="ELU44337.1"/>
    <property type="molecule type" value="Genomic_DNA"/>
</dbReference>
<reference evidence="1 2" key="1">
    <citation type="journal article" date="2013" name="Nat. Commun.">
        <title>The evolution and pathogenic mechanisms of the rice sheath blight pathogen.</title>
        <authorList>
            <person name="Zheng A."/>
            <person name="Lin R."/>
            <person name="Xu L."/>
            <person name="Qin P."/>
            <person name="Tang C."/>
            <person name="Ai P."/>
            <person name="Zhang D."/>
            <person name="Liu Y."/>
            <person name="Sun Z."/>
            <person name="Feng H."/>
            <person name="Wang Y."/>
            <person name="Chen Y."/>
            <person name="Liang X."/>
            <person name="Fu R."/>
            <person name="Li Q."/>
            <person name="Zhang J."/>
            <person name="Yu X."/>
            <person name="Xie Z."/>
            <person name="Ding L."/>
            <person name="Guan P."/>
            <person name="Tang J."/>
            <person name="Liang Y."/>
            <person name="Wang S."/>
            <person name="Deng Q."/>
            <person name="Li S."/>
            <person name="Zhu J."/>
            <person name="Wang L."/>
            <person name="Liu H."/>
            <person name="Li P."/>
        </authorList>
    </citation>
    <scope>NUCLEOTIDE SEQUENCE [LARGE SCALE GENOMIC DNA]</scope>
    <source>
        <strain evidence="2">AG-1 IA</strain>
    </source>
</reference>
<dbReference type="Proteomes" id="UP000011668">
    <property type="component" value="Unassembled WGS sequence"/>
</dbReference>
<accession>L8X5H1</accession>
<organism evidence="1 2">
    <name type="scientific">Thanatephorus cucumeris (strain AG1-IA)</name>
    <name type="common">Rice sheath blight fungus</name>
    <name type="synonym">Rhizoctonia solani</name>
    <dbReference type="NCBI Taxonomy" id="983506"/>
    <lineage>
        <taxon>Eukaryota</taxon>
        <taxon>Fungi</taxon>
        <taxon>Dikarya</taxon>
        <taxon>Basidiomycota</taxon>
        <taxon>Agaricomycotina</taxon>
        <taxon>Agaricomycetes</taxon>
        <taxon>Cantharellales</taxon>
        <taxon>Ceratobasidiaceae</taxon>
        <taxon>Rhizoctonia</taxon>
        <taxon>Rhizoctonia solani AG-1</taxon>
    </lineage>
</organism>
<evidence type="ECO:0000313" key="2">
    <source>
        <dbReference type="Proteomes" id="UP000011668"/>
    </source>
</evidence>
<keyword evidence="2" id="KW-1185">Reference proteome</keyword>
<dbReference type="AlphaFoldDB" id="L8X5H1"/>
<sequence length="71" mass="7723">MTNTAPQQYIIITPLDVSSNIGGRGSKNSQDGGSRTWPNPTALRCGLAKLVLILKRLFSAHLNLGDYLRVI</sequence>
<evidence type="ECO:0000313" key="1">
    <source>
        <dbReference type="EMBL" id="ELU44337.1"/>
    </source>
</evidence>
<gene>
    <name evidence="1" type="ORF">AG1IA_01634</name>
</gene>
<dbReference type="HOGENOM" id="CLU_2741777_0_0_1"/>